<evidence type="ECO:0000256" key="13">
    <source>
        <dbReference type="PIRSR" id="PIRSR606539-1"/>
    </source>
</evidence>
<feature type="binding site" evidence="14">
    <location>
        <position position="536"/>
    </location>
    <ligand>
        <name>ATP</name>
        <dbReference type="ChEBI" id="CHEBI:30616"/>
    </ligand>
</feature>
<dbReference type="GO" id="GO:0006892">
    <property type="term" value="P:post-Golgi vesicle-mediated transport"/>
    <property type="evidence" value="ECO:0007669"/>
    <property type="project" value="TreeGrafter"/>
</dbReference>
<keyword evidence="10 16" id="KW-0472">Membrane</keyword>
<feature type="binding site" evidence="14">
    <location>
        <position position="1175"/>
    </location>
    <ligand>
        <name>ATP</name>
        <dbReference type="ChEBI" id="CHEBI:30616"/>
    </ligand>
</feature>
<dbReference type="FunFam" id="3.40.50.1000:FF:000014">
    <property type="entry name" value="Phospholipid-transporting ATPase"/>
    <property type="match status" value="1"/>
</dbReference>
<dbReference type="GO" id="GO:0140346">
    <property type="term" value="F:phosphatidylserine flippase activity"/>
    <property type="evidence" value="ECO:0007669"/>
    <property type="project" value="UniProtKB-ARBA"/>
</dbReference>
<feature type="binding site" evidence="14">
    <location>
        <position position="764"/>
    </location>
    <ligand>
        <name>ATP</name>
        <dbReference type="ChEBI" id="CHEBI:30616"/>
    </ligand>
</feature>
<dbReference type="PROSITE" id="PS00154">
    <property type="entry name" value="ATPASE_E1_E2"/>
    <property type="match status" value="1"/>
</dbReference>
<feature type="binding site" evidence="14">
    <location>
        <position position="1057"/>
    </location>
    <ligand>
        <name>ATP</name>
        <dbReference type="ChEBI" id="CHEBI:30616"/>
    </ligand>
</feature>
<dbReference type="EC" id="7.6.2.1" evidence="16"/>
<evidence type="ECO:0000313" key="20">
    <source>
        <dbReference type="EMBL" id="GCE98183.1"/>
    </source>
</evidence>
<organism evidence="20 21">
    <name type="scientific">Zygosaccharomyces mellis</name>
    <dbReference type="NCBI Taxonomy" id="42258"/>
    <lineage>
        <taxon>Eukaryota</taxon>
        <taxon>Fungi</taxon>
        <taxon>Dikarya</taxon>
        <taxon>Ascomycota</taxon>
        <taxon>Saccharomycotina</taxon>
        <taxon>Saccharomycetes</taxon>
        <taxon>Saccharomycetales</taxon>
        <taxon>Saccharomycetaceae</taxon>
        <taxon>Zygosaccharomyces</taxon>
    </lineage>
</organism>
<feature type="binding site" evidence="14">
    <location>
        <position position="1151"/>
    </location>
    <ligand>
        <name>ATP</name>
        <dbReference type="ChEBI" id="CHEBI:30616"/>
    </ligand>
</feature>
<evidence type="ECO:0000256" key="10">
    <source>
        <dbReference type="ARBA" id="ARBA00023136"/>
    </source>
</evidence>
<gene>
    <name evidence="20" type="ORF">ZYGM_003213</name>
</gene>
<feature type="transmembrane region" description="Helical" evidence="16">
    <location>
        <begin position="471"/>
        <end position="493"/>
    </location>
</feature>
<dbReference type="InterPro" id="IPR023298">
    <property type="entry name" value="ATPase_P-typ_TM_dom_sf"/>
</dbReference>
<dbReference type="GO" id="GO:0005802">
    <property type="term" value="C:trans-Golgi network"/>
    <property type="evidence" value="ECO:0007669"/>
    <property type="project" value="TreeGrafter"/>
</dbReference>
<feature type="binding site" evidence="15">
    <location>
        <position position="536"/>
    </location>
    <ligand>
        <name>Mg(2+)</name>
        <dbReference type="ChEBI" id="CHEBI:18420"/>
    </ligand>
</feature>
<evidence type="ECO:0000256" key="2">
    <source>
        <dbReference type="ARBA" id="ARBA00008109"/>
    </source>
</evidence>
<keyword evidence="3 16" id="KW-0812">Transmembrane</keyword>
<comment type="catalytic activity">
    <reaction evidence="11 16">
        <text>ATP + H2O + phospholipidSide 1 = ADP + phosphate + phospholipidSide 2.</text>
        <dbReference type="EC" id="7.6.2.1"/>
    </reaction>
</comment>
<evidence type="ECO:0000256" key="12">
    <source>
        <dbReference type="ARBA" id="ARBA00049128"/>
    </source>
</evidence>
<evidence type="ECO:0000256" key="4">
    <source>
        <dbReference type="ARBA" id="ARBA00022723"/>
    </source>
</evidence>
<sequence>MSDIPSKRKRASSLRTQLFNKHMYEMFNGSNDEDIELTYEIDDEDDRQLEEEDDTEEDKSELKNNGRSAFFTRLMDILLNREQIVHSKNGRQIPIALDHETAEYRRYAYKCGRLLMDERFERPYVNNQINSSRYTFYSFLPRQIYVQFSKLANVYFLMVAVLQMIPCLSTVSLHTTIIPLCVFMGVSMVKEAFDDSQRRRLDREENEKTVKVLQKTSAGCNNPTTTTQHSTELNYSRTKLSSEGTLDTRFHNFNLLSEHHGVNVKKKKWKDLRVGDFVLLNKDSWVPADLLLLTTDGDNNECFIETTELDGKTHLKNRRPNTQLSKLASAASGLANINAKVVVEDPNIDLYNFEGNLDLENDQTGESIKYPLNIDNVVFRGSILRNTENVVGIVIFTGEETKVRMNTIKNRRLKTPKLQRKVNLIMIFMVVIVFLMSFLFFLANIVSNQKYNYGNKTWYLFQQGTDTDPTIISFIIMCSTLIPSSLYVTTEIIKLIQGKLMKWDIEMYDSVSDMPCETRTSSILEKLGQVSHIFSDKTGTLTENKMLFRKFSLCGSCWIHNVSPTNNEDQVPSINLATDSETVSPGSDEILDDYSDEFSFKQGFTNDETKISMKYKGNTSATYNGQPSMRSLVNEEEECLLSRNSHTTNKHPHLKSSSDLIKFIQLHPNTLFAQKTRFFLLSLALCHSCLPKRYNVEHNEGTNEGPIEYQSSSPDELALITAARDLGYIALNRHGKILTIKSFPNGFKKQPLLEDYKILETLDFNSNRKRMSVLVKVPNEPHRVLLVCKGADNIILERLLLNRNTHKKMEEFNIATEERKKAEAEVLLRQKRTLERIAMDDDRENSRLRLPLLNVPEKSLSLSAKKGDIPDESHHEKFQINSIGQFLDTIRKTYDGIDDVMIHSKKSWQKSQQERYGSGKSVPHIESQQRITRDNRNSSHDQNMWDYIGSDELITDEGYLLERTLQAIDEFSTEGLRTLLYGYKWIDMADYVKWEMRYRSANTPFSGCRKKVDQVGEEIENNLELLGTTAVEDRLQEGVTECIQKIRRAGIKIWMLTGDKRETAISIGYSCKLIYDYSTLITFTENDENVISKMNTISQEITSGNIAHCVLVINGVTLAIFESNQTLLSVFIDLCTKTDSVIFCGVSPSQKALMVSSVRNINKELTTLAIGDGANDISMIQSADIGIGITGKKTTQASRESDCSIAQFKFLLKLLFVHGRYNYTRVSKFFLCTFYKELAFYMTQMIFQWYTMFSSSSIYESWAFSLYSTLFTSFPVFCVGMFERDLKPRTLLRVPELYNTGRLGTALNFSTFCQWMILGILNSILITFLNVTALGTSALKENNFKALVFVNYTSIIIMVYLKCQFIETYNYNWLTFGLAAISIIGWFVWCFISPLVYGTGSIYDIHYMFYENYGKDFTFWCVVLVLTASSVIVDVIFKTVRVIFWPTDTDRFKHWEQKDEIRQNLGFAAYNKMKRR</sequence>
<feature type="transmembrane region" description="Helical" evidence="16">
    <location>
        <begin position="1373"/>
        <end position="1397"/>
    </location>
</feature>
<dbReference type="OrthoDB" id="377733at2759"/>
<feature type="binding site" evidence="14">
    <location>
        <position position="977"/>
    </location>
    <ligand>
        <name>ATP</name>
        <dbReference type="ChEBI" id="CHEBI:30616"/>
    </ligand>
</feature>
<dbReference type="Gene3D" id="3.40.50.1000">
    <property type="entry name" value="HAD superfamily/HAD-like"/>
    <property type="match status" value="1"/>
</dbReference>
<name>A0A4C2E349_9SACH</name>
<feature type="transmembrane region" description="Helical" evidence="16">
    <location>
        <begin position="1262"/>
        <end position="1282"/>
    </location>
</feature>
<dbReference type="Proteomes" id="UP000301737">
    <property type="component" value="Unassembled WGS sequence"/>
</dbReference>
<keyword evidence="4 15" id="KW-0479">Metal-binding</keyword>
<feature type="transmembrane region" description="Helical" evidence="16">
    <location>
        <begin position="422"/>
        <end position="446"/>
    </location>
</feature>
<comment type="similarity">
    <text evidence="2 16">Belongs to the cation transport ATPase (P-type) (TC 3.A.3) family. Type IV subfamily.</text>
</comment>
<feature type="binding site" evidence="14">
    <location>
        <position position="716"/>
    </location>
    <ligand>
        <name>ATP</name>
        <dbReference type="ChEBI" id="CHEBI:30616"/>
    </ligand>
</feature>
<evidence type="ECO:0000256" key="14">
    <source>
        <dbReference type="PIRSR" id="PIRSR606539-2"/>
    </source>
</evidence>
<evidence type="ECO:0000256" key="17">
    <source>
        <dbReference type="SAM" id="MobiDB-lite"/>
    </source>
</evidence>
<dbReference type="SUPFAM" id="SSF56784">
    <property type="entry name" value="HAD-like"/>
    <property type="match status" value="1"/>
</dbReference>
<evidence type="ECO:0000256" key="9">
    <source>
        <dbReference type="ARBA" id="ARBA00022989"/>
    </source>
</evidence>
<feature type="transmembrane region" description="Helical" evidence="16">
    <location>
        <begin position="152"/>
        <end position="171"/>
    </location>
</feature>
<dbReference type="SUPFAM" id="SSF81665">
    <property type="entry name" value="Calcium ATPase, transmembrane domain M"/>
    <property type="match status" value="1"/>
</dbReference>
<evidence type="ECO:0000256" key="6">
    <source>
        <dbReference type="ARBA" id="ARBA00022840"/>
    </source>
</evidence>
<dbReference type="InterPro" id="IPR006539">
    <property type="entry name" value="P-type_ATPase_IV"/>
</dbReference>
<evidence type="ECO:0000313" key="21">
    <source>
        <dbReference type="Proteomes" id="UP000301737"/>
    </source>
</evidence>
<feature type="transmembrane region" description="Helical" evidence="16">
    <location>
        <begin position="1303"/>
        <end position="1331"/>
    </location>
</feature>
<evidence type="ECO:0000259" key="18">
    <source>
        <dbReference type="Pfam" id="PF16209"/>
    </source>
</evidence>
<keyword evidence="9 16" id="KW-1133">Transmembrane helix</keyword>
<protein>
    <recommendedName>
        <fullName evidence="16">Phospholipid-transporting ATPase</fullName>
        <ecNumber evidence="16">7.6.2.1</ecNumber>
    </recommendedName>
</protein>
<feature type="binding site" evidence="14">
    <location>
        <position position="537"/>
    </location>
    <ligand>
        <name>ATP</name>
        <dbReference type="ChEBI" id="CHEBI:30616"/>
    </ligand>
</feature>
<dbReference type="InterPro" id="IPR023214">
    <property type="entry name" value="HAD_sf"/>
</dbReference>
<keyword evidence="7 15" id="KW-0460">Magnesium</keyword>
<feature type="binding site" evidence="14">
    <location>
        <position position="1059"/>
    </location>
    <ligand>
        <name>ATP</name>
        <dbReference type="ChEBI" id="CHEBI:30616"/>
    </ligand>
</feature>
<dbReference type="InterPro" id="IPR032630">
    <property type="entry name" value="P_typ_ATPase_c"/>
</dbReference>
<feature type="active site" description="4-aspartylphosphate intermediate" evidence="13">
    <location>
        <position position="536"/>
    </location>
</feature>
<dbReference type="GO" id="GO:0000287">
    <property type="term" value="F:magnesium ion binding"/>
    <property type="evidence" value="ECO:0007669"/>
    <property type="project" value="UniProtKB-UniRule"/>
</dbReference>
<evidence type="ECO:0000256" key="11">
    <source>
        <dbReference type="ARBA" id="ARBA00034036"/>
    </source>
</evidence>
<comment type="catalytic activity">
    <reaction evidence="12">
        <text>a 1,2-diacyl-sn-glycero-3-phosphoethanolamine(out) + ATP + H2O = a 1,2-diacyl-sn-glycero-3-phosphoethanolamine(in) + ADP + phosphate + H(+)</text>
        <dbReference type="Rhea" id="RHEA:66132"/>
        <dbReference type="ChEBI" id="CHEBI:15377"/>
        <dbReference type="ChEBI" id="CHEBI:15378"/>
        <dbReference type="ChEBI" id="CHEBI:30616"/>
        <dbReference type="ChEBI" id="CHEBI:43474"/>
        <dbReference type="ChEBI" id="CHEBI:64612"/>
        <dbReference type="ChEBI" id="CHEBI:456216"/>
    </reaction>
    <physiologicalReaction direction="left-to-right" evidence="12">
        <dbReference type="Rhea" id="RHEA:66133"/>
    </physiologicalReaction>
</comment>
<feature type="binding site" evidence="14">
    <location>
        <position position="538"/>
    </location>
    <ligand>
        <name>ATP</name>
        <dbReference type="ChEBI" id="CHEBI:30616"/>
    </ligand>
</feature>
<feature type="binding site" evidence="15">
    <location>
        <position position="1172"/>
    </location>
    <ligand>
        <name>Mg(2+)</name>
        <dbReference type="ChEBI" id="CHEBI:18420"/>
    </ligand>
</feature>
<feature type="binding site" evidence="15">
    <location>
        <position position="1176"/>
    </location>
    <ligand>
        <name>Mg(2+)</name>
        <dbReference type="ChEBI" id="CHEBI:18420"/>
    </ligand>
</feature>
<dbReference type="Pfam" id="PF16212">
    <property type="entry name" value="PhoLip_ATPase_C"/>
    <property type="match status" value="1"/>
</dbReference>
<dbReference type="Gene3D" id="3.40.1110.10">
    <property type="entry name" value="Calcium-transporting ATPase, cytoplasmic domain N"/>
    <property type="match status" value="1"/>
</dbReference>
<dbReference type="GO" id="GO:0005524">
    <property type="term" value="F:ATP binding"/>
    <property type="evidence" value="ECO:0007669"/>
    <property type="project" value="UniProtKB-UniRule"/>
</dbReference>
<feature type="transmembrane region" description="Helical" evidence="16">
    <location>
        <begin position="1417"/>
        <end position="1437"/>
    </location>
</feature>
<dbReference type="SUPFAM" id="SSF81653">
    <property type="entry name" value="Calcium ATPase, transduction domain A"/>
    <property type="match status" value="1"/>
</dbReference>
<dbReference type="EMBL" id="BIMX01000004">
    <property type="protein sequence ID" value="GCE98183.1"/>
    <property type="molecule type" value="Genomic_DNA"/>
</dbReference>
<dbReference type="PANTHER" id="PTHR24092">
    <property type="entry name" value="PROBABLE PHOSPHOLIPID-TRANSPORTING ATPASE"/>
    <property type="match status" value="1"/>
</dbReference>
<comment type="caution">
    <text evidence="20">The sequence shown here is derived from an EMBL/GenBank/DDBJ whole genome shotgun (WGS) entry which is preliminary data.</text>
</comment>
<evidence type="ECO:0000256" key="1">
    <source>
        <dbReference type="ARBA" id="ARBA00004141"/>
    </source>
</evidence>
<dbReference type="GO" id="GO:0005886">
    <property type="term" value="C:plasma membrane"/>
    <property type="evidence" value="ECO:0007669"/>
    <property type="project" value="TreeGrafter"/>
</dbReference>
<dbReference type="GO" id="GO:0016887">
    <property type="term" value="F:ATP hydrolysis activity"/>
    <property type="evidence" value="ECO:0007669"/>
    <property type="project" value="InterPro"/>
</dbReference>
<feature type="binding site" evidence="15">
    <location>
        <position position="538"/>
    </location>
    <ligand>
        <name>Mg(2+)</name>
        <dbReference type="ChEBI" id="CHEBI:18420"/>
    </ligand>
</feature>
<feature type="domain" description="P-type ATPase C-terminal" evidence="19">
    <location>
        <begin position="1199"/>
        <end position="1447"/>
    </location>
</feature>
<dbReference type="InterPro" id="IPR036412">
    <property type="entry name" value="HAD-like_sf"/>
</dbReference>
<dbReference type="GO" id="GO:0032456">
    <property type="term" value="P:endocytic recycling"/>
    <property type="evidence" value="ECO:0007669"/>
    <property type="project" value="TreeGrafter"/>
</dbReference>
<feature type="transmembrane region" description="Helical" evidence="16">
    <location>
        <begin position="1343"/>
        <end position="1361"/>
    </location>
</feature>
<dbReference type="Pfam" id="PF16209">
    <property type="entry name" value="PhoLip_ATPase_N"/>
    <property type="match status" value="1"/>
</dbReference>
<dbReference type="NCBIfam" id="TIGR01494">
    <property type="entry name" value="ATPase_P-type"/>
    <property type="match status" value="1"/>
</dbReference>
<dbReference type="InterPro" id="IPR032631">
    <property type="entry name" value="P-type_ATPase_N"/>
</dbReference>
<evidence type="ECO:0000256" key="8">
    <source>
        <dbReference type="ARBA" id="ARBA00022967"/>
    </source>
</evidence>
<feature type="binding site" evidence="14">
    <location>
        <position position="789"/>
    </location>
    <ligand>
        <name>ATP</name>
        <dbReference type="ChEBI" id="CHEBI:30616"/>
    </ligand>
</feature>
<feature type="binding site" evidence="14">
    <location>
        <position position="1058"/>
    </location>
    <ligand>
        <name>ATP</name>
        <dbReference type="ChEBI" id="CHEBI:30616"/>
    </ligand>
</feature>
<evidence type="ECO:0000256" key="16">
    <source>
        <dbReference type="RuleBase" id="RU362033"/>
    </source>
</evidence>
<feature type="binding site" evidence="14">
    <location>
        <position position="1176"/>
    </location>
    <ligand>
        <name>ATP</name>
        <dbReference type="ChEBI" id="CHEBI:30616"/>
    </ligand>
</feature>
<dbReference type="PANTHER" id="PTHR24092:SF174">
    <property type="entry name" value="PHOSPHOLIPID-TRANSPORTING ATPASE DNF3-RELATED"/>
    <property type="match status" value="1"/>
</dbReference>
<proteinExistence type="inferred from homology"/>
<evidence type="ECO:0000259" key="19">
    <source>
        <dbReference type="Pfam" id="PF16212"/>
    </source>
</evidence>
<feature type="region of interest" description="Disordered" evidence="17">
    <location>
        <begin position="42"/>
        <end position="62"/>
    </location>
</feature>
<dbReference type="SUPFAM" id="SSF81660">
    <property type="entry name" value="Metal cation-transporting ATPase, ATP-binding domain N"/>
    <property type="match status" value="1"/>
</dbReference>
<dbReference type="NCBIfam" id="TIGR01652">
    <property type="entry name" value="ATPase-Plipid"/>
    <property type="match status" value="2"/>
</dbReference>
<keyword evidence="21" id="KW-1185">Reference proteome</keyword>
<evidence type="ECO:0000256" key="5">
    <source>
        <dbReference type="ARBA" id="ARBA00022741"/>
    </source>
</evidence>
<dbReference type="Pfam" id="PF13246">
    <property type="entry name" value="Cation_ATPase"/>
    <property type="match status" value="1"/>
</dbReference>
<keyword evidence="5 14" id="KW-0547">Nucleotide-binding</keyword>
<dbReference type="InterPro" id="IPR018303">
    <property type="entry name" value="ATPase_P-typ_P_site"/>
</dbReference>
<evidence type="ECO:0000256" key="15">
    <source>
        <dbReference type="PIRSR" id="PIRSR606539-3"/>
    </source>
</evidence>
<accession>A0A4C2E349</accession>
<evidence type="ECO:0000256" key="7">
    <source>
        <dbReference type="ARBA" id="ARBA00022842"/>
    </source>
</evidence>
<comment type="cofactor">
    <cofactor evidence="15">
        <name>Mg(2+)</name>
        <dbReference type="ChEBI" id="CHEBI:18420"/>
    </cofactor>
</comment>
<keyword evidence="6 14" id="KW-0067">ATP-binding</keyword>
<feature type="region of interest" description="Disordered" evidence="17">
    <location>
        <begin position="913"/>
        <end position="939"/>
    </location>
</feature>
<dbReference type="Gene3D" id="2.70.150.10">
    <property type="entry name" value="Calcium-transporting ATPase, cytoplasmic transduction domain A"/>
    <property type="match status" value="1"/>
</dbReference>
<comment type="subcellular location">
    <subcellularLocation>
        <location evidence="1 16">Membrane</location>
        <topology evidence="1 16">Multi-pass membrane protein</topology>
    </subcellularLocation>
</comment>
<reference evidence="20 21" key="1">
    <citation type="submission" date="2019-01" db="EMBL/GenBank/DDBJ databases">
        <title>Draft Genome Sequencing of Zygosaccharomyces mellis Ca-7.</title>
        <authorList>
            <person name="Shiwa Y."/>
            <person name="Kanesaki Y."/>
            <person name="Ishige T."/>
            <person name="Mura K."/>
            <person name="Hori T."/>
            <person name="Tamura T."/>
        </authorList>
    </citation>
    <scope>NUCLEOTIDE SEQUENCE [LARGE SCALE GENOMIC DNA]</scope>
    <source>
        <strain evidence="20 21">Ca-7</strain>
    </source>
</reference>
<feature type="domain" description="P-type ATPase N-terminal" evidence="18">
    <location>
        <begin position="121"/>
        <end position="177"/>
    </location>
</feature>
<dbReference type="InterPro" id="IPR008250">
    <property type="entry name" value="ATPase_P-typ_transduc_dom_A_sf"/>
</dbReference>
<keyword evidence="8 16" id="KW-1278">Translocase</keyword>
<dbReference type="InterPro" id="IPR001757">
    <property type="entry name" value="P_typ_ATPase"/>
</dbReference>
<feature type="compositionally biased region" description="Acidic residues" evidence="17">
    <location>
        <begin position="42"/>
        <end position="59"/>
    </location>
</feature>
<evidence type="ECO:0000256" key="3">
    <source>
        <dbReference type="ARBA" id="ARBA00022692"/>
    </source>
</evidence>
<dbReference type="InterPro" id="IPR023299">
    <property type="entry name" value="ATPase_P-typ_cyto_dom_N"/>
</dbReference>